<evidence type="ECO:0000313" key="2">
    <source>
        <dbReference type="EMBL" id="KAG7483250.1"/>
    </source>
</evidence>
<name>A0AAV6Q5A9_SOLSE</name>
<dbReference type="AlphaFoldDB" id="A0AAV6Q5A9"/>
<accession>A0AAV6Q5A9</accession>
<dbReference type="Proteomes" id="UP000693946">
    <property type="component" value="Linkage Group LG7"/>
</dbReference>
<feature type="compositionally biased region" description="Polar residues" evidence="1">
    <location>
        <begin position="1"/>
        <end position="64"/>
    </location>
</feature>
<dbReference type="EMBL" id="JAGKHQ010000019">
    <property type="protein sequence ID" value="KAG7483250.1"/>
    <property type="molecule type" value="Genomic_DNA"/>
</dbReference>
<reference evidence="2 3" key="1">
    <citation type="journal article" date="2021" name="Sci. Rep.">
        <title>Chromosome anchoring in Senegalese sole (Solea senegalensis) reveals sex-associated markers and genome rearrangements in flatfish.</title>
        <authorList>
            <person name="Guerrero-Cozar I."/>
            <person name="Gomez-Garrido J."/>
            <person name="Berbel C."/>
            <person name="Martinez-Blanch J.F."/>
            <person name="Alioto T."/>
            <person name="Claros M.G."/>
            <person name="Gagnaire P.A."/>
            <person name="Manchado M."/>
        </authorList>
    </citation>
    <scope>NUCLEOTIDE SEQUENCE [LARGE SCALE GENOMIC DNA]</scope>
    <source>
        <strain evidence="2">Sse05_10M</strain>
    </source>
</reference>
<organism evidence="2 3">
    <name type="scientific">Solea senegalensis</name>
    <name type="common">Senegalese sole</name>
    <dbReference type="NCBI Taxonomy" id="28829"/>
    <lineage>
        <taxon>Eukaryota</taxon>
        <taxon>Metazoa</taxon>
        <taxon>Chordata</taxon>
        <taxon>Craniata</taxon>
        <taxon>Vertebrata</taxon>
        <taxon>Euteleostomi</taxon>
        <taxon>Actinopterygii</taxon>
        <taxon>Neopterygii</taxon>
        <taxon>Teleostei</taxon>
        <taxon>Neoteleostei</taxon>
        <taxon>Acanthomorphata</taxon>
        <taxon>Carangaria</taxon>
        <taxon>Pleuronectiformes</taxon>
        <taxon>Pleuronectoidei</taxon>
        <taxon>Soleidae</taxon>
        <taxon>Solea</taxon>
    </lineage>
</organism>
<keyword evidence="3" id="KW-1185">Reference proteome</keyword>
<evidence type="ECO:0000313" key="3">
    <source>
        <dbReference type="Proteomes" id="UP000693946"/>
    </source>
</evidence>
<proteinExistence type="predicted"/>
<gene>
    <name evidence="2" type="ORF">JOB18_043505</name>
</gene>
<protein>
    <submittedName>
        <fullName evidence="2">Uncharacterized protein</fullName>
    </submittedName>
</protein>
<sequence>MNTISAPNMTQPDTDISVPSTCSGLTKPTNDPSDHLSSPAHSTVSPGENNVVLTRSDQTSSVDPTEQGKAEDEPDVEQKQQTEVDESRGVVNDGKPTLTKSDDTRGECDTDERAEEGQRSLSHK</sequence>
<feature type="compositionally biased region" description="Basic and acidic residues" evidence="1">
    <location>
        <begin position="66"/>
        <end position="88"/>
    </location>
</feature>
<feature type="region of interest" description="Disordered" evidence="1">
    <location>
        <begin position="1"/>
        <end position="124"/>
    </location>
</feature>
<comment type="caution">
    <text evidence="2">The sequence shown here is derived from an EMBL/GenBank/DDBJ whole genome shotgun (WGS) entry which is preliminary data.</text>
</comment>
<evidence type="ECO:0000256" key="1">
    <source>
        <dbReference type="SAM" id="MobiDB-lite"/>
    </source>
</evidence>